<dbReference type="Pfam" id="PF10934">
    <property type="entry name" value="Sheath_initiator"/>
    <property type="match status" value="1"/>
</dbReference>
<dbReference type="SUPFAM" id="SSF160719">
    <property type="entry name" value="gpW/gp25-like"/>
    <property type="match status" value="1"/>
</dbReference>
<sequence>MIPTGASIDASTERAELPSRTWRIDFEKGRAGGMTDGLEAVRQAVYKILQTERFQHLIYSSDYGCEWRSLIGRSPSAIPMEAERMLKEALGQDERIEGIEGIETVVRGDQAVITFTVVTRHGSFSSTWEVMT</sequence>
<dbReference type="InterPro" id="IPR020288">
    <property type="entry name" value="Sheath_initiator"/>
</dbReference>
<name>A0A2R5F543_9BACL</name>
<accession>A0A2R5F543</accession>
<evidence type="ECO:0008006" key="3">
    <source>
        <dbReference type="Google" id="ProtNLM"/>
    </source>
</evidence>
<dbReference type="RefSeq" id="WP_108995648.1">
    <property type="nucleotide sequence ID" value="NZ_BDQX01000394.1"/>
</dbReference>
<dbReference type="AlphaFoldDB" id="A0A2R5F543"/>
<dbReference type="Proteomes" id="UP000245202">
    <property type="component" value="Unassembled WGS sequence"/>
</dbReference>
<dbReference type="EMBL" id="BDQX01000394">
    <property type="protein sequence ID" value="GBG11334.1"/>
    <property type="molecule type" value="Genomic_DNA"/>
</dbReference>
<proteinExistence type="predicted"/>
<keyword evidence="2" id="KW-1185">Reference proteome</keyword>
<gene>
    <name evidence="1" type="ORF">PAT3040_06135</name>
</gene>
<evidence type="ECO:0000313" key="2">
    <source>
        <dbReference type="Proteomes" id="UP000245202"/>
    </source>
</evidence>
<reference evidence="1 2" key="1">
    <citation type="submission" date="2017-08" db="EMBL/GenBank/DDBJ databases">
        <title>Substantial Increase in Enzyme Production by Combined Drug-Resistance Mutations in Paenibacillus agaridevorans.</title>
        <authorList>
            <person name="Tanaka Y."/>
            <person name="Funane K."/>
            <person name="Hosaka T."/>
            <person name="Shiwa Y."/>
            <person name="Fujita N."/>
            <person name="Miyazaki T."/>
            <person name="Yoshikawa H."/>
            <person name="Murakami K."/>
            <person name="Kasahara K."/>
            <person name="Inaoka T."/>
            <person name="Hiraga Y."/>
            <person name="Ochi K."/>
        </authorList>
    </citation>
    <scope>NUCLEOTIDE SEQUENCE [LARGE SCALE GENOMIC DNA]</scope>
    <source>
        <strain evidence="1 2">T-3040</strain>
    </source>
</reference>
<organism evidence="1 2">
    <name type="scientific">Paenibacillus agaridevorans</name>
    <dbReference type="NCBI Taxonomy" id="171404"/>
    <lineage>
        <taxon>Bacteria</taxon>
        <taxon>Bacillati</taxon>
        <taxon>Bacillota</taxon>
        <taxon>Bacilli</taxon>
        <taxon>Bacillales</taxon>
        <taxon>Paenibacillaceae</taxon>
        <taxon>Paenibacillus</taxon>
    </lineage>
</organism>
<comment type="caution">
    <text evidence="1">The sequence shown here is derived from an EMBL/GenBank/DDBJ whole genome shotgun (WGS) entry which is preliminary data.</text>
</comment>
<evidence type="ECO:0000313" key="1">
    <source>
        <dbReference type="EMBL" id="GBG11334.1"/>
    </source>
</evidence>
<protein>
    <recommendedName>
        <fullName evidence="3">DUF2634 domain-containing protein</fullName>
    </recommendedName>
</protein>
<dbReference type="Gene3D" id="3.10.450.40">
    <property type="match status" value="1"/>
</dbReference>